<dbReference type="PANTHER" id="PTHR47272">
    <property type="entry name" value="DDE_TNP_1_7 DOMAIN-CONTAINING PROTEIN"/>
    <property type="match status" value="1"/>
</dbReference>
<dbReference type="PANTHER" id="PTHR47272:SF1">
    <property type="entry name" value="PIGGYBAC TRANSPOSABLE ELEMENT-DERIVED PROTEIN 3-LIKE"/>
    <property type="match status" value="1"/>
</dbReference>
<dbReference type="STRING" id="144512.A0A0V0T885"/>
<keyword evidence="3" id="KW-1185">Reference proteome</keyword>
<protein>
    <submittedName>
        <fullName evidence="2">PiggyBac transposable element-derived protein 3</fullName>
    </submittedName>
</protein>
<dbReference type="AlphaFoldDB" id="A0A0V0T885"/>
<gene>
    <name evidence="2" type="primary">PGBD3</name>
    <name evidence="2" type="ORF">T05_5967</name>
</gene>
<accession>A0A0V0T885</accession>
<comment type="caution">
    <text evidence="2">The sequence shown here is derived from an EMBL/GenBank/DDBJ whole genome shotgun (WGS) entry which is preliminary data.</text>
</comment>
<sequence length="255" mass="29959">MTFQEGDKLAKISPVYENMGKRLRQWGIFNEAFSIDECMVPYYGHHSCKMFIKGKPIRFGFKVWTMASSSGYPYAMQIYAGKESDKKNEPLGLRVVKQMVSYLNEHNKYHVYFDNFFTSHQLIKELTQRGIEATGTIRNARIRNCPLMKPEVIMKKCRGYFEHACDGEMYVCRWNDNAAVTIASNYHTHFPVKTAKRYSKAQKKHVDITEPNIIRQYNKYMGGVDVMDKVLSSYRPKLRSRKWWWNLFSHALNMA</sequence>
<reference evidence="2 3" key="1">
    <citation type="submission" date="2015-01" db="EMBL/GenBank/DDBJ databases">
        <title>Evolution of Trichinella species and genotypes.</title>
        <authorList>
            <person name="Korhonen P.K."/>
            <person name="Edoardo P."/>
            <person name="Giuseppe L.R."/>
            <person name="Gasser R.B."/>
        </authorList>
    </citation>
    <scope>NUCLEOTIDE SEQUENCE [LARGE SCALE GENOMIC DNA]</scope>
    <source>
        <strain evidence="2">ISS417</strain>
    </source>
</reference>
<dbReference type="InterPro" id="IPR029526">
    <property type="entry name" value="PGBD"/>
</dbReference>
<feature type="domain" description="PiggyBac transposable element-derived protein" evidence="1">
    <location>
        <begin position="5"/>
        <end position="255"/>
    </location>
</feature>
<evidence type="ECO:0000313" key="2">
    <source>
        <dbReference type="EMBL" id="KRX35236.1"/>
    </source>
</evidence>
<proteinExistence type="predicted"/>
<organism evidence="2 3">
    <name type="scientific">Trichinella murrelli</name>
    <dbReference type="NCBI Taxonomy" id="144512"/>
    <lineage>
        <taxon>Eukaryota</taxon>
        <taxon>Metazoa</taxon>
        <taxon>Ecdysozoa</taxon>
        <taxon>Nematoda</taxon>
        <taxon>Enoplea</taxon>
        <taxon>Dorylaimia</taxon>
        <taxon>Trichinellida</taxon>
        <taxon>Trichinellidae</taxon>
        <taxon>Trichinella</taxon>
    </lineage>
</organism>
<dbReference type="OrthoDB" id="5920035at2759"/>
<evidence type="ECO:0000313" key="3">
    <source>
        <dbReference type="Proteomes" id="UP000055048"/>
    </source>
</evidence>
<evidence type="ECO:0000259" key="1">
    <source>
        <dbReference type="Pfam" id="PF13843"/>
    </source>
</evidence>
<dbReference type="Pfam" id="PF13843">
    <property type="entry name" value="DDE_Tnp_1_7"/>
    <property type="match status" value="1"/>
</dbReference>
<feature type="non-terminal residue" evidence="2">
    <location>
        <position position="255"/>
    </location>
</feature>
<name>A0A0V0T885_9BILA</name>
<dbReference type="Proteomes" id="UP000055048">
    <property type="component" value="Unassembled WGS sequence"/>
</dbReference>
<dbReference type="EMBL" id="JYDJ01000460">
    <property type="protein sequence ID" value="KRX35236.1"/>
    <property type="molecule type" value="Genomic_DNA"/>
</dbReference>